<evidence type="ECO:0000256" key="9">
    <source>
        <dbReference type="ARBA" id="ARBA00023010"/>
    </source>
</evidence>
<evidence type="ECO:0000259" key="13">
    <source>
        <dbReference type="PROSITE" id="PS51196"/>
    </source>
</evidence>
<dbReference type="SMART" id="SM00958">
    <property type="entry name" value="SecA_PP_bind"/>
    <property type="match status" value="1"/>
</dbReference>
<dbReference type="GO" id="GO:0006605">
    <property type="term" value="P:protein targeting"/>
    <property type="evidence" value="ECO:0007669"/>
    <property type="project" value="InterPro"/>
</dbReference>
<keyword evidence="7" id="KW-0653">Protein transport</keyword>
<dbReference type="SUPFAM" id="SSF52540">
    <property type="entry name" value="P-loop containing nucleoside triphosphate hydrolases"/>
    <property type="match status" value="2"/>
</dbReference>
<evidence type="ECO:0000256" key="5">
    <source>
        <dbReference type="ARBA" id="ARBA00022741"/>
    </source>
</evidence>
<feature type="domain" description="Helicase ATP-binding" evidence="11">
    <location>
        <begin position="112"/>
        <end position="284"/>
    </location>
</feature>
<evidence type="ECO:0000256" key="7">
    <source>
        <dbReference type="ARBA" id="ARBA00022927"/>
    </source>
</evidence>
<feature type="domain" description="Helicase C-terminal" evidence="12">
    <location>
        <begin position="452"/>
        <end position="603"/>
    </location>
</feature>
<keyword evidence="2" id="KW-1003">Cell membrane</keyword>
<dbReference type="CDD" id="cd17928">
    <property type="entry name" value="DEXDc_SecA"/>
    <property type="match status" value="1"/>
</dbReference>
<keyword evidence="3" id="KW-0963">Cytoplasm</keyword>
<evidence type="ECO:0000256" key="6">
    <source>
        <dbReference type="ARBA" id="ARBA00022840"/>
    </source>
</evidence>
<dbReference type="InterPro" id="IPR001650">
    <property type="entry name" value="Helicase_C-like"/>
</dbReference>
<dbReference type="InterPro" id="IPR044722">
    <property type="entry name" value="SecA_SF2_C"/>
</dbReference>
<dbReference type="GO" id="GO:0016020">
    <property type="term" value="C:membrane"/>
    <property type="evidence" value="ECO:0007669"/>
    <property type="project" value="InterPro"/>
</dbReference>
<dbReference type="KEGG" id="poz:I0K15_00100"/>
<evidence type="ECO:0000313" key="14">
    <source>
        <dbReference type="EMBL" id="QPH54215.1"/>
    </source>
</evidence>
<keyword evidence="9" id="KW-0811">Translocation</keyword>
<evidence type="ECO:0008006" key="16">
    <source>
        <dbReference type="Google" id="ProtNLM"/>
    </source>
</evidence>
<evidence type="ECO:0000256" key="4">
    <source>
        <dbReference type="ARBA" id="ARBA00022519"/>
    </source>
</evidence>
<accession>A0A7S9QCV2</accession>
<dbReference type="InterPro" id="IPR036670">
    <property type="entry name" value="SecA_X-link_sf"/>
</dbReference>
<keyword evidence="5" id="KW-0547">Nucleotide-binding</keyword>
<gene>
    <name evidence="14" type="ORF">I0K15_00100</name>
</gene>
<feature type="domain" description="SecA family profile" evidence="13">
    <location>
        <begin position="26"/>
        <end position="608"/>
    </location>
</feature>
<dbReference type="Pfam" id="PF07517">
    <property type="entry name" value="SecA_DEAD"/>
    <property type="match status" value="1"/>
</dbReference>
<dbReference type="PRINTS" id="PR00906">
    <property type="entry name" value="SECA"/>
</dbReference>
<evidence type="ECO:0000259" key="12">
    <source>
        <dbReference type="PROSITE" id="PS51194"/>
    </source>
</evidence>
<dbReference type="GO" id="GO:0017038">
    <property type="term" value="P:protein import"/>
    <property type="evidence" value="ECO:0007669"/>
    <property type="project" value="InterPro"/>
</dbReference>
<dbReference type="SMART" id="SM00957">
    <property type="entry name" value="SecA_DEAD"/>
    <property type="match status" value="1"/>
</dbReference>
<name>A0A7S9QCV2_9RHOB</name>
<evidence type="ECO:0000256" key="1">
    <source>
        <dbReference type="ARBA" id="ARBA00022448"/>
    </source>
</evidence>
<dbReference type="InterPro" id="IPR000185">
    <property type="entry name" value="SecA"/>
</dbReference>
<keyword evidence="4" id="KW-0997">Cell inner membrane</keyword>
<dbReference type="GO" id="GO:0005524">
    <property type="term" value="F:ATP binding"/>
    <property type="evidence" value="ECO:0007669"/>
    <property type="project" value="UniProtKB-KW"/>
</dbReference>
<protein>
    <recommendedName>
        <fullName evidence="16">Protein translocase subunit SecA</fullName>
    </recommendedName>
</protein>
<keyword evidence="10" id="KW-0472">Membrane</keyword>
<dbReference type="PANTHER" id="PTHR30612:SF0">
    <property type="entry name" value="CHLOROPLAST PROTEIN-TRANSPORTING ATPASE"/>
    <property type="match status" value="1"/>
</dbReference>
<evidence type="ECO:0000256" key="2">
    <source>
        <dbReference type="ARBA" id="ARBA00022475"/>
    </source>
</evidence>
<dbReference type="Gene3D" id="3.90.1440.10">
    <property type="entry name" value="SecA, preprotein cross-linking domain"/>
    <property type="match status" value="1"/>
</dbReference>
<dbReference type="InterPro" id="IPR011130">
    <property type="entry name" value="SecA_preprotein_X-link_dom"/>
</dbReference>
<dbReference type="RefSeq" id="WP_196103424.1">
    <property type="nucleotide sequence ID" value="NZ_CP064942.1"/>
</dbReference>
<dbReference type="Pfam" id="PF21090">
    <property type="entry name" value="P-loop_SecA"/>
    <property type="match status" value="2"/>
</dbReference>
<dbReference type="AlphaFoldDB" id="A0A7S9QCV2"/>
<dbReference type="Pfam" id="PF01043">
    <property type="entry name" value="SecA_PP_bind"/>
    <property type="match status" value="1"/>
</dbReference>
<organism evidence="14 15">
    <name type="scientific">Pontivivens ytuae</name>
    <dbReference type="NCBI Taxonomy" id="2789856"/>
    <lineage>
        <taxon>Bacteria</taxon>
        <taxon>Pseudomonadati</taxon>
        <taxon>Pseudomonadota</taxon>
        <taxon>Alphaproteobacteria</taxon>
        <taxon>Rhodobacterales</taxon>
        <taxon>Paracoccaceae</taxon>
        <taxon>Pontivivens</taxon>
    </lineage>
</organism>
<proteinExistence type="predicted"/>
<keyword evidence="1" id="KW-0813">Transport</keyword>
<evidence type="ECO:0000313" key="15">
    <source>
        <dbReference type="Proteomes" id="UP000594800"/>
    </source>
</evidence>
<dbReference type="EMBL" id="CP064942">
    <property type="protein sequence ID" value="QPH54215.1"/>
    <property type="molecule type" value="Genomic_DNA"/>
</dbReference>
<evidence type="ECO:0000256" key="8">
    <source>
        <dbReference type="ARBA" id="ARBA00022967"/>
    </source>
</evidence>
<dbReference type="PROSITE" id="PS51194">
    <property type="entry name" value="HELICASE_CTER"/>
    <property type="match status" value="1"/>
</dbReference>
<dbReference type="PANTHER" id="PTHR30612">
    <property type="entry name" value="SECA INNER MEMBRANE COMPONENT OF SEC PROTEIN SECRETION SYSTEM"/>
    <property type="match status" value="1"/>
</dbReference>
<dbReference type="PROSITE" id="PS51196">
    <property type="entry name" value="SECA_MOTOR_DEAD"/>
    <property type="match status" value="1"/>
</dbReference>
<dbReference type="FunFam" id="3.40.50.300:FF:000429">
    <property type="entry name" value="Preprotein translocase subunit SecA"/>
    <property type="match status" value="1"/>
</dbReference>
<dbReference type="InterPro" id="IPR014018">
    <property type="entry name" value="SecA_motor_DEAD"/>
</dbReference>
<dbReference type="PROSITE" id="PS51192">
    <property type="entry name" value="HELICASE_ATP_BIND_1"/>
    <property type="match status" value="1"/>
</dbReference>
<keyword evidence="15" id="KW-1185">Reference proteome</keyword>
<reference evidence="14 15" key="1">
    <citation type="submission" date="2020-11" db="EMBL/GenBank/DDBJ databases">
        <title>Description of Pontivivens ytuae sp. nov. isolated from deep sea sediment of Mariana Trench.</title>
        <authorList>
            <person name="Wang Z."/>
            <person name="Sun Q.-L."/>
            <person name="Xu X.-D."/>
            <person name="Tang Y.-Z."/>
            <person name="Zhang J."/>
        </authorList>
    </citation>
    <scope>NUCLEOTIDE SEQUENCE [LARGE SCALE GENOMIC DNA]</scope>
    <source>
        <strain evidence="14 15">MT2928</strain>
    </source>
</reference>
<evidence type="ECO:0000256" key="10">
    <source>
        <dbReference type="ARBA" id="ARBA00023136"/>
    </source>
</evidence>
<dbReference type="InterPro" id="IPR014001">
    <property type="entry name" value="Helicase_ATP-bd"/>
</dbReference>
<dbReference type="Proteomes" id="UP000594800">
    <property type="component" value="Chromosome"/>
</dbReference>
<evidence type="ECO:0000256" key="3">
    <source>
        <dbReference type="ARBA" id="ARBA00022490"/>
    </source>
</evidence>
<dbReference type="SUPFAM" id="SSF81767">
    <property type="entry name" value="Pre-protein crosslinking domain of SecA"/>
    <property type="match status" value="1"/>
</dbReference>
<keyword evidence="8" id="KW-1278">Translocase</keyword>
<keyword evidence="6" id="KW-0067">ATP-binding</keyword>
<dbReference type="InterPro" id="IPR011115">
    <property type="entry name" value="SecA_DEAD"/>
</dbReference>
<evidence type="ECO:0000259" key="11">
    <source>
        <dbReference type="PROSITE" id="PS51192"/>
    </source>
</evidence>
<dbReference type="InterPro" id="IPR027417">
    <property type="entry name" value="P-loop_NTPase"/>
</dbReference>
<dbReference type="GO" id="GO:0006886">
    <property type="term" value="P:intracellular protein transport"/>
    <property type="evidence" value="ECO:0007669"/>
    <property type="project" value="InterPro"/>
</dbReference>
<dbReference type="Gene3D" id="3.40.50.300">
    <property type="entry name" value="P-loop containing nucleotide triphosphate hydrolases"/>
    <property type="match status" value="2"/>
</dbReference>
<sequence>MTAHLPPPRGALPLTPPERAEAASKTRRFLTALADLPRDNRFTRRRQLAAIRAARGSLSDLDDTGLRDRAAEVGAALRQGELTGRLLVDAFALIDEAFCRETGFRFHDTQLLAGLHLARGRFVEMATGEGKTFTAALPAALHALAGCAVHVVTVNDYLAERDAAETAPILARLGLTSAHVIHGMELPEKRAAYAANVTYCTNKELVFDYLKDRAKEAARSPLAYRMWLETVEPPLVTRLDYVIVDEADSVLIDEANIPLILTEPTRNTLSPRFLQQAMELAERDDSAWEDEDDLGFSALRTEALARLVATLDDPDPEWQALALAEEVLTQARAARDRFRRDTHYIVEEEKIVLVDQQTGRPMPDRSLPFGLQQILEVREGLEPSASRKTLAKLSFQLYFRKYHKIAGMSGTMREVRAEMRDIYRTGLAAVPTHKPVIRQRLHRRLFSTTDEKLDWAVARAEEIRDQGRPVLLGVSSVQLSEALAERLRDRALPHDVLNARRLAEEAEIVAEAGQGGRVTVVTNMAGRGTDIKLSKAVKDAGGLHVVIADALESDRLDRQLYGRAGRQGDPGSYDIVHALDEPELKLLLSRGAIAAFGRLRALAPAAASAFYFRYLAYRRNRLEGIRRSRRVKLLKSEEKRDEMLSFTRRR</sequence>